<proteinExistence type="predicted"/>
<keyword evidence="1" id="KW-0812">Transmembrane</keyword>
<feature type="transmembrane region" description="Helical" evidence="1">
    <location>
        <begin position="74"/>
        <end position="97"/>
    </location>
</feature>
<dbReference type="Proteomes" id="UP001246372">
    <property type="component" value="Unassembled WGS sequence"/>
</dbReference>
<gene>
    <name evidence="2" type="ORF">RQP53_16250</name>
</gene>
<evidence type="ECO:0000256" key="1">
    <source>
        <dbReference type="SAM" id="Phobius"/>
    </source>
</evidence>
<feature type="transmembrane region" description="Helical" evidence="1">
    <location>
        <begin position="49"/>
        <end position="67"/>
    </location>
</feature>
<accession>A0ABU3PE42</accession>
<keyword evidence="1" id="KW-0472">Membrane</keyword>
<reference evidence="2" key="1">
    <citation type="submission" date="2023-09" db="EMBL/GenBank/DDBJ databases">
        <title>Paucibacter sp. APW11 Genome sequencing and assembly.</title>
        <authorList>
            <person name="Kim I."/>
        </authorList>
    </citation>
    <scope>NUCLEOTIDE SEQUENCE</scope>
    <source>
        <strain evidence="2">APW11</strain>
    </source>
</reference>
<keyword evidence="3" id="KW-1185">Reference proteome</keyword>
<dbReference type="InterPro" id="IPR025695">
    <property type="entry name" value="DoxX-like"/>
</dbReference>
<dbReference type="EMBL" id="JAVXZY010000006">
    <property type="protein sequence ID" value="MDT9000828.1"/>
    <property type="molecule type" value="Genomic_DNA"/>
</dbReference>
<dbReference type="Pfam" id="PF13781">
    <property type="entry name" value="DoxX_3"/>
    <property type="match status" value="1"/>
</dbReference>
<comment type="caution">
    <text evidence="2">The sequence shown here is derived from an EMBL/GenBank/DDBJ whole genome shotgun (WGS) entry which is preliminary data.</text>
</comment>
<dbReference type="RefSeq" id="WP_315651707.1">
    <property type="nucleotide sequence ID" value="NZ_JAVXZY010000006.1"/>
</dbReference>
<evidence type="ECO:0000313" key="3">
    <source>
        <dbReference type="Proteomes" id="UP001246372"/>
    </source>
</evidence>
<organism evidence="2 3">
    <name type="scientific">Roseateles aquae</name>
    <dbReference type="NCBI Taxonomy" id="3077235"/>
    <lineage>
        <taxon>Bacteria</taxon>
        <taxon>Pseudomonadati</taxon>
        <taxon>Pseudomonadota</taxon>
        <taxon>Betaproteobacteria</taxon>
        <taxon>Burkholderiales</taxon>
        <taxon>Sphaerotilaceae</taxon>
        <taxon>Roseateles</taxon>
    </lineage>
</organism>
<name>A0ABU3PE42_9BURK</name>
<sequence>MSASSLQVLRLSLVAVWLFTAAFSLIELRSQSAALLLQAGVGDAGWRDALVIAGALLDLVLGLALWLRPGRPSYVAAGAGLLLMTLVASLMLPALWLHPLGPLLKNLPIAAVLWVLWRETPA</sequence>
<keyword evidence="1" id="KW-1133">Transmembrane helix</keyword>
<evidence type="ECO:0000313" key="2">
    <source>
        <dbReference type="EMBL" id="MDT9000828.1"/>
    </source>
</evidence>
<protein>
    <submittedName>
        <fullName evidence="2">DoxX-like family protein</fullName>
    </submittedName>
</protein>